<feature type="transmembrane region" description="Helical" evidence="1">
    <location>
        <begin position="176"/>
        <end position="195"/>
    </location>
</feature>
<proteinExistence type="predicted"/>
<organism evidence="2 3">
    <name type="scientific">Tritrichomonas foetus</name>
    <dbReference type="NCBI Taxonomy" id="1144522"/>
    <lineage>
        <taxon>Eukaryota</taxon>
        <taxon>Metamonada</taxon>
        <taxon>Parabasalia</taxon>
        <taxon>Tritrichomonadida</taxon>
        <taxon>Tritrichomonadidae</taxon>
        <taxon>Tritrichomonas</taxon>
    </lineage>
</organism>
<keyword evidence="1" id="KW-0812">Transmembrane</keyword>
<feature type="transmembrane region" description="Helical" evidence="1">
    <location>
        <begin position="210"/>
        <end position="236"/>
    </location>
</feature>
<evidence type="ECO:0000313" key="3">
    <source>
        <dbReference type="Proteomes" id="UP000179807"/>
    </source>
</evidence>
<gene>
    <name evidence="2" type="ORF">TRFO_12332</name>
</gene>
<protein>
    <recommendedName>
        <fullName evidence="4">Intimal thickness related receptor IRP domain-containing protein</fullName>
    </recommendedName>
</protein>
<evidence type="ECO:0000256" key="1">
    <source>
        <dbReference type="SAM" id="Phobius"/>
    </source>
</evidence>
<dbReference type="RefSeq" id="XP_068345909.1">
    <property type="nucleotide sequence ID" value="XM_068496570.1"/>
</dbReference>
<feature type="transmembrane region" description="Helical" evidence="1">
    <location>
        <begin position="345"/>
        <end position="366"/>
    </location>
</feature>
<keyword evidence="3" id="KW-1185">Reference proteome</keyword>
<feature type="transmembrane region" description="Helical" evidence="1">
    <location>
        <begin position="248"/>
        <end position="265"/>
    </location>
</feature>
<evidence type="ECO:0000313" key="2">
    <source>
        <dbReference type="EMBL" id="OHS92772.1"/>
    </source>
</evidence>
<sequence length="408" mass="46416">MILFLIFTIPAGAEKGYIQITPVNRILFLSSFGFTENSNFHFELSSNLPMKINIFLFSPSELHNVTSKQVHASCFNRYNEIALLNKTSNVSKAQYFWNGTITSQNIYYPTLMICSDTFSSFAIRYKFVNSKYLIDFRDENNSIVYFSFCIVNMILGIIWIFNLIRYHEFSIPLNQFVAILPVIKSVSNALIASEWEQKKVTDDFSIKSHLSFYCSTIFYVLLMSSTTFGFSGWCIYRMDVGIYEKMQVIGSSLFFVTGIMIGTLASDNFTALAPMLLTSVGFLWYMKVNATYLATLVQLVESNIENERMKLRIKLVQKFSGTSFGLICLIMLVQSGAVTLNMWPIAGTIVFESGVVAIEVVEIYFFMLRDQFKGENEAIATNDTPIVLIEPQKQTFVIVSVNKDDESV</sequence>
<keyword evidence="1" id="KW-1133">Transmembrane helix</keyword>
<comment type="caution">
    <text evidence="2">The sequence shown here is derived from an EMBL/GenBank/DDBJ whole genome shotgun (WGS) entry which is preliminary data.</text>
</comment>
<feature type="transmembrane region" description="Helical" evidence="1">
    <location>
        <begin position="315"/>
        <end position="333"/>
    </location>
</feature>
<dbReference type="EMBL" id="MLAK01001470">
    <property type="protein sequence ID" value="OHS92772.1"/>
    <property type="molecule type" value="Genomic_DNA"/>
</dbReference>
<dbReference type="VEuPathDB" id="TrichDB:TRFO_12332"/>
<accession>A0A1J4J6H2</accession>
<feature type="transmembrane region" description="Helical" evidence="1">
    <location>
        <begin position="271"/>
        <end position="294"/>
    </location>
</feature>
<dbReference type="GeneID" id="94831274"/>
<feature type="transmembrane region" description="Helical" evidence="1">
    <location>
        <begin position="143"/>
        <end position="164"/>
    </location>
</feature>
<evidence type="ECO:0008006" key="4">
    <source>
        <dbReference type="Google" id="ProtNLM"/>
    </source>
</evidence>
<dbReference type="AlphaFoldDB" id="A0A1J4J6H2"/>
<name>A0A1J4J6H2_9EUKA</name>
<keyword evidence="1" id="KW-0472">Membrane</keyword>
<dbReference type="Proteomes" id="UP000179807">
    <property type="component" value="Unassembled WGS sequence"/>
</dbReference>
<reference evidence="2" key="1">
    <citation type="submission" date="2016-10" db="EMBL/GenBank/DDBJ databases">
        <authorList>
            <person name="Benchimol M."/>
            <person name="Almeida L.G."/>
            <person name="Vasconcelos A.T."/>
            <person name="Perreira-Neves A."/>
            <person name="Rosa I.A."/>
            <person name="Tasca T."/>
            <person name="Bogo M.R."/>
            <person name="de Souza W."/>
        </authorList>
    </citation>
    <scope>NUCLEOTIDE SEQUENCE [LARGE SCALE GENOMIC DNA]</scope>
    <source>
        <strain evidence="2">K</strain>
    </source>
</reference>